<evidence type="ECO:0008006" key="3">
    <source>
        <dbReference type="Google" id="ProtNLM"/>
    </source>
</evidence>
<dbReference type="PANTHER" id="PTHR47027:SF8">
    <property type="entry name" value="RIBONUCLEASE H"/>
    <property type="match status" value="1"/>
</dbReference>
<protein>
    <recommendedName>
        <fullName evidence="3">Reverse transcriptase domain-containing protein</fullName>
    </recommendedName>
</protein>
<comment type="caution">
    <text evidence="1">The sequence shown here is derived from an EMBL/GenBank/DDBJ whole genome shotgun (WGS) entry which is preliminary data.</text>
</comment>
<gene>
    <name evidence="1" type="ORF">QE152_g32271</name>
</gene>
<dbReference type="Proteomes" id="UP001458880">
    <property type="component" value="Unassembled WGS sequence"/>
</dbReference>
<proteinExistence type="predicted"/>
<name>A0AAW1J097_POPJA</name>
<sequence length="118" mass="13438">MRAIVNLDNKLSDPFKPRKGVCQGYILLPTLFDNKLSDPFKPRKGVCQGYILLPTLFDAYSEYIMKRALEGDEGGIAVSSHDTTLIFAMFSIFLYGSESWTIKSADRRRIKNKSFHPE</sequence>
<organism evidence="1 2">
    <name type="scientific">Popillia japonica</name>
    <name type="common">Japanese beetle</name>
    <dbReference type="NCBI Taxonomy" id="7064"/>
    <lineage>
        <taxon>Eukaryota</taxon>
        <taxon>Metazoa</taxon>
        <taxon>Ecdysozoa</taxon>
        <taxon>Arthropoda</taxon>
        <taxon>Hexapoda</taxon>
        <taxon>Insecta</taxon>
        <taxon>Pterygota</taxon>
        <taxon>Neoptera</taxon>
        <taxon>Endopterygota</taxon>
        <taxon>Coleoptera</taxon>
        <taxon>Polyphaga</taxon>
        <taxon>Scarabaeiformia</taxon>
        <taxon>Scarabaeidae</taxon>
        <taxon>Rutelinae</taxon>
        <taxon>Popillia</taxon>
    </lineage>
</organism>
<evidence type="ECO:0000313" key="2">
    <source>
        <dbReference type="Proteomes" id="UP001458880"/>
    </source>
</evidence>
<keyword evidence="2" id="KW-1185">Reference proteome</keyword>
<dbReference type="PROSITE" id="PS51273">
    <property type="entry name" value="GATASE_TYPE_1"/>
    <property type="match status" value="1"/>
</dbReference>
<evidence type="ECO:0000313" key="1">
    <source>
        <dbReference type="EMBL" id="KAK9695880.1"/>
    </source>
</evidence>
<dbReference type="AlphaFoldDB" id="A0AAW1J097"/>
<dbReference type="EMBL" id="JASPKY010000468">
    <property type="protein sequence ID" value="KAK9695880.1"/>
    <property type="molecule type" value="Genomic_DNA"/>
</dbReference>
<dbReference type="PANTHER" id="PTHR47027">
    <property type="entry name" value="REVERSE TRANSCRIPTASE DOMAIN-CONTAINING PROTEIN"/>
    <property type="match status" value="1"/>
</dbReference>
<accession>A0AAW1J097</accession>
<reference evidence="1 2" key="1">
    <citation type="journal article" date="2024" name="BMC Genomics">
        <title>De novo assembly and annotation of Popillia japonica's genome with initial clues to its potential as an invasive pest.</title>
        <authorList>
            <person name="Cucini C."/>
            <person name="Boschi S."/>
            <person name="Funari R."/>
            <person name="Cardaioli E."/>
            <person name="Iannotti N."/>
            <person name="Marturano G."/>
            <person name="Paoli F."/>
            <person name="Bruttini M."/>
            <person name="Carapelli A."/>
            <person name="Frati F."/>
            <person name="Nardi F."/>
        </authorList>
    </citation>
    <scope>NUCLEOTIDE SEQUENCE [LARGE SCALE GENOMIC DNA]</scope>
    <source>
        <strain evidence="1">DMR45628</strain>
    </source>
</reference>